<protein>
    <submittedName>
        <fullName evidence="2">Uncharacterized protein</fullName>
    </submittedName>
</protein>
<comment type="caution">
    <text evidence="2">The sequence shown here is derived from an EMBL/GenBank/DDBJ whole genome shotgun (WGS) entry which is preliminary data.</text>
</comment>
<dbReference type="EMBL" id="JAXCGZ010011873">
    <property type="protein sequence ID" value="KAK7074005.1"/>
    <property type="molecule type" value="Genomic_DNA"/>
</dbReference>
<feature type="compositionally biased region" description="Basic residues" evidence="1">
    <location>
        <begin position="1"/>
        <end position="10"/>
    </location>
</feature>
<name>A0AAN9A6D7_HALRR</name>
<feature type="compositionally biased region" description="Polar residues" evidence="1">
    <location>
        <begin position="48"/>
        <end position="61"/>
    </location>
</feature>
<evidence type="ECO:0000256" key="1">
    <source>
        <dbReference type="SAM" id="MobiDB-lite"/>
    </source>
</evidence>
<reference evidence="2 3" key="1">
    <citation type="submission" date="2023-11" db="EMBL/GenBank/DDBJ databases">
        <title>Halocaridina rubra genome assembly.</title>
        <authorList>
            <person name="Smith C."/>
        </authorList>
    </citation>
    <scope>NUCLEOTIDE SEQUENCE [LARGE SCALE GENOMIC DNA]</scope>
    <source>
        <strain evidence="2">EP-1</strain>
        <tissue evidence="2">Whole</tissue>
    </source>
</reference>
<proteinExistence type="predicted"/>
<dbReference type="Proteomes" id="UP001381693">
    <property type="component" value="Unassembled WGS sequence"/>
</dbReference>
<feature type="region of interest" description="Disordered" evidence="1">
    <location>
        <begin position="124"/>
        <end position="143"/>
    </location>
</feature>
<accession>A0AAN9A6D7</accession>
<sequence>MGQKSKHLKNSKVNALLTFKSDSSRRKSSSKLTPVPPNDAAEGKAKSPLTTFDASNVTSLLPPSEIKDFNDTKSFNVVVPESAKGNPRENSTHQQRQQKKPSPQQRPQQNLAYSILTVLTDVNSEKENKEYEDKKARNRSERQKVRLDALQEEMEKLKIREEQLERKLRKITSKKYELVSTIDAIHCKIEDLDRRHKVIIKQL</sequence>
<keyword evidence="3" id="KW-1185">Reference proteome</keyword>
<gene>
    <name evidence="2" type="ORF">SK128_026143</name>
</gene>
<dbReference type="AlphaFoldDB" id="A0AAN9A6D7"/>
<evidence type="ECO:0000313" key="3">
    <source>
        <dbReference type="Proteomes" id="UP001381693"/>
    </source>
</evidence>
<feature type="compositionally biased region" description="Low complexity" evidence="1">
    <location>
        <begin position="100"/>
        <end position="109"/>
    </location>
</feature>
<feature type="region of interest" description="Disordered" evidence="1">
    <location>
        <begin position="1"/>
        <end position="110"/>
    </location>
</feature>
<evidence type="ECO:0000313" key="2">
    <source>
        <dbReference type="EMBL" id="KAK7074005.1"/>
    </source>
</evidence>
<organism evidence="2 3">
    <name type="scientific">Halocaridina rubra</name>
    <name type="common">Hawaiian red shrimp</name>
    <dbReference type="NCBI Taxonomy" id="373956"/>
    <lineage>
        <taxon>Eukaryota</taxon>
        <taxon>Metazoa</taxon>
        <taxon>Ecdysozoa</taxon>
        <taxon>Arthropoda</taxon>
        <taxon>Crustacea</taxon>
        <taxon>Multicrustacea</taxon>
        <taxon>Malacostraca</taxon>
        <taxon>Eumalacostraca</taxon>
        <taxon>Eucarida</taxon>
        <taxon>Decapoda</taxon>
        <taxon>Pleocyemata</taxon>
        <taxon>Caridea</taxon>
        <taxon>Atyoidea</taxon>
        <taxon>Atyidae</taxon>
        <taxon>Halocaridina</taxon>
    </lineage>
</organism>